<dbReference type="InterPro" id="IPR008538">
    <property type="entry name" value="Uma2"/>
</dbReference>
<dbReference type="Gene3D" id="3.90.1570.10">
    <property type="entry name" value="tt1808, chain A"/>
    <property type="match status" value="1"/>
</dbReference>
<evidence type="ECO:0000256" key="1">
    <source>
        <dbReference type="SAM" id="MobiDB-lite"/>
    </source>
</evidence>
<feature type="region of interest" description="Disordered" evidence="1">
    <location>
        <begin position="1"/>
        <end position="26"/>
    </location>
</feature>
<proteinExistence type="predicted"/>
<gene>
    <name evidence="3" type="ORF">EHYA_03118</name>
</gene>
<dbReference type="Pfam" id="PF05685">
    <property type="entry name" value="Uma2"/>
    <property type="match status" value="1"/>
</dbReference>
<keyword evidence="4" id="KW-1185">Reference proteome</keyword>
<dbReference type="SUPFAM" id="SSF52980">
    <property type="entry name" value="Restriction endonuclease-like"/>
    <property type="match status" value="1"/>
</dbReference>
<protein>
    <recommendedName>
        <fullName evidence="2">Putative restriction endonuclease domain-containing protein</fullName>
    </recommendedName>
</protein>
<evidence type="ECO:0000313" key="4">
    <source>
        <dbReference type="Proteomes" id="UP000286931"/>
    </source>
</evidence>
<dbReference type="AlphaFoldDB" id="A0A401YLF9"/>
<dbReference type="PANTHER" id="PTHR35400:SF3">
    <property type="entry name" value="SLL1072 PROTEIN"/>
    <property type="match status" value="1"/>
</dbReference>
<sequence>MQSKVREPVTIRGPLPREDHLVSDEGTETDPLAKWRLAALRILRASDEFPEAVRWEASPSGLVMQASPDWEHARIVTGLRHLLEPRLPAEVVVLEGVAFLVGIGTERTPDLVVVDTRKTAEFRDGHATSASGVWMFVEVTSNSTRRVDLREKPHEFARADVPVMLTVDRQEHDVIVRFGPVDGRYTFTERVKAGASVMLPEPFDATVETGFLLDHL</sequence>
<feature type="compositionally biased region" description="Basic and acidic residues" evidence="1">
    <location>
        <begin position="1"/>
        <end position="23"/>
    </location>
</feature>
<reference evidence="3 4" key="1">
    <citation type="submission" date="2018-12" db="EMBL/GenBank/DDBJ databases">
        <title>Draft genome sequence of Embleya hyalina NBRC 13850T.</title>
        <authorList>
            <person name="Komaki H."/>
            <person name="Hosoyama A."/>
            <person name="Kimura A."/>
            <person name="Ichikawa N."/>
            <person name="Tamura T."/>
        </authorList>
    </citation>
    <scope>NUCLEOTIDE SEQUENCE [LARGE SCALE GENOMIC DNA]</scope>
    <source>
        <strain evidence="3 4">NBRC 13850</strain>
    </source>
</reference>
<dbReference type="CDD" id="cd06260">
    <property type="entry name" value="DUF820-like"/>
    <property type="match status" value="1"/>
</dbReference>
<dbReference type="InterPro" id="IPR011335">
    <property type="entry name" value="Restrct_endonuc-II-like"/>
</dbReference>
<comment type="caution">
    <text evidence="3">The sequence shown here is derived from an EMBL/GenBank/DDBJ whole genome shotgun (WGS) entry which is preliminary data.</text>
</comment>
<accession>A0A401YLF9</accession>
<dbReference type="InterPro" id="IPR012296">
    <property type="entry name" value="Nuclease_put_TT1808"/>
</dbReference>
<dbReference type="PANTHER" id="PTHR35400">
    <property type="entry name" value="SLR1083 PROTEIN"/>
    <property type="match status" value="1"/>
</dbReference>
<name>A0A401YLF9_9ACTN</name>
<organism evidence="3 4">
    <name type="scientific">Embleya hyalina</name>
    <dbReference type="NCBI Taxonomy" id="516124"/>
    <lineage>
        <taxon>Bacteria</taxon>
        <taxon>Bacillati</taxon>
        <taxon>Actinomycetota</taxon>
        <taxon>Actinomycetes</taxon>
        <taxon>Kitasatosporales</taxon>
        <taxon>Streptomycetaceae</taxon>
        <taxon>Embleya</taxon>
    </lineage>
</organism>
<evidence type="ECO:0000313" key="3">
    <source>
        <dbReference type="EMBL" id="GCD95444.1"/>
    </source>
</evidence>
<dbReference type="Proteomes" id="UP000286931">
    <property type="component" value="Unassembled WGS sequence"/>
</dbReference>
<evidence type="ECO:0000259" key="2">
    <source>
        <dbReference type="Pfam" id="PF05685"/>
    </source>
</evidence>
<feature type="domain" description="Putative restriction endonuclease" evidence="2">
    <location>
        <begin position="50"/>
        <end position="204"/>
    </location>
</feature>
<dbReference type="EMBL" id="BIFH01000017">
    <property type="protein sequence ID" value="GCD95444.1"/>
    <property type="molecule type" value="Genomic_DNA"/>
</dbReference>